<dbReference type="InterPro" id="IPR001806">
    <property type="entry name" value="Small_GTPase"/>
</dbReference>
<dbReference type="SUPFAM" id="SSF52540">
    <property type="entry name" value="P-loop containing nucleoside triphosphate hydrolases"/>
    <property type="match status" value="1"/>
</dbReference>
<accession>A0A8S3YJ06</accession>
<evidence type="ECO:0000313" key="6">
    <source>
        <dbReference type="Proteomes" id="UP000678393"/>
    </source>
</evidence>
<comment type="caution">
    <text evidence="5">The sequence shown here is derived from an EMBL/GenBank/DDBJ whole genome shotgun (WGS) entry which is preliminary data.</text>
</comment>
<dbReference type="Proteomes" id="UP000678393">
    <property type="component" value="Unassembled WGS sequence"/>
</dbReference>
<dbReference type="PROSITE" id="PS51421">
    <property type="entry name" value="RAS"/>
    <property type="match status" value="1"/>
</dbReference>
<evidence type="ECO:0000256" key="2">
    <source>
        <dbReference type="ARBA" id="ARBA00011984"/>
    </source>
</evidence>
<dbReference type="InterPro" id="IPR051065">
    <property type="entry name" value="Ras-related_GTPase"/>
</dbReference>
<dbReference type="InterPro" id="IPR027417">
    <property type="entry name" value="P-loop_NTPase"/>
</dbReference>
<keyword evidence="3" id="KW-0378">Hydrolase</keyword>
<keyword evidence="6" id="KW-1185">Reference proteome</keyword>
<dbReference type="GO" id="GO:0005525">
    <property type="term" value="F:GTP binding"/>
    <property type="evidence" value="ECO:0007669"/>
    <property type="project" value="InterPro"/>
</dbReference>
<gene>
    <name evidence="5" type="ORF">CUNI_LOCUS900</name>
</gene>
<dbReference type="GO" id="GO:0003925">
    <property type="term" value="F:G protein activity"/>
    <property type="evidence" value="ECO:0007669"/>
    <property type="project" value="UniProtKB-EC"/>
</dbReference>
<dbReference type="OrthoDB" id="18798at2759"/>
<proteinExistence type="inferred from homology"/>
<dbReference type="SMART" id="SM00173">
    <property type="entry name" value="RAS"/>
    <property type="match status" value="1"/>
</dbReference>
<organism evidence="5 6">
    <name type="scientific">Candidula unifasciata</name>
    <dbReference type="NCBI Taxonomy" id="100452"/>
    <lineage>
        <taxon>Eukaryota</taxon>
        <taxon>Metazoa</taxon>
        <taxon>Spiralia</taxon>
        <taxon>Lophotrochozoa</taxon>
        <taxon>Mollusca</taxon>
        <taxon>Gastropoda</taxon>
        <taxon>Heterobranchia</taxon>
        <taxon>Euthyneura</taxon>
        <taxon>Panpulmonata</taxon>
        <taxon>Eupulmonata</taxon>
        <taxon>Stylommatophora</taxon>
        <taxon>Helicina</taxon>
        <taxon>Helicoidea</taxon>
        <taxon>Geomitridae</taxon>
        <taxon>Candidula</taxon>
    </lineage>
</organism>
<evidence type="ECO:0000313" key="5">
    <source>
        <dbReference type="EMBL" id="CAG5115342.1"/>
    </source>
</evidence>
<dbReference type="PRINTS" id="PR00449">
    <property type="entry name" value="RASTRNSFRMNG"/>
</dbReference>
<comment type="similarity">
    <text evidence="1">Belongs to the small GTPase superfamily. Ras family.</text>
</comment>
<dbReference type="Gene3D" id="3.40.50.300">
    <property type="entry name" value="P-loop containing nucleotide triphosphate hydrolases"/>
    <property type="match status" value="1"/>
</dbReference>
<evidence type="ECO:0000256" key="1">
    <source>
        <dbReference type="ARBA" id="ARBA00008344"/>
    </source>
</evidence>
<name>A0A8S3YJ06_9EUPU</name>
<reference evidence="5" key="1">
    <citation type="submission" date="2021-04" db="EMBL/GenBank/DDBJ databases">
        <authorList>
            <consortium name="Molecular Ecology Group"/>
        </authorList>
    </citation>
    <scope>NUCLEOTIDE SEQUENCE</scope>
</reference>
<evidence type="ECO:0000256" key="4">
    <source>
        <dbReference type="ARBA" id="ARBA00048098"/>
    </source>
</evidence>
<dbReference type="PANTHER" id="PTHR45704">
    <property type="entry name" value="RAS-LIKE FAMILY MEMBER 11"/>
    <property type="match status" value="1"/>
</dbReference>
<dbReference type="SMART" id="SM00175">
    <property type="entry name" value="RAB"/>
    <property type="match status" value="1"/>
</dbReference>
<evidence type="ECO:0000256" key="3">
    <source>
        <dbReference type="ARBA" id="ARBA00022801"/>
    </source>
</evidence>
<protein>
    <recommendedName>
        <fullName evidence="2">small monomeric GTPase</fullName>
        <ecNumber evidence="2">3.6.5.2</ecNumber>
    </recommendedName>
</protein>
<comment type="catalytic activity">
    <reaction evidence="4">
        <text>GTP + H2O = GDP + phosphate + H(+)</text>
        <dbReference type="Rhea" id="RHEA:19669"/>
        <dbReference type="ChEBI" id="CHEBI:15377"/>
        <dbReference type="ChEBI" id="CHEBI:15378"/>
        <dbReference type="ChEBI" id="CHEBI:37565"/>
        <dbReference type="ChEBI" id="CHEBI:43474"/>
        <dbReference type="ChEBI" id="CHEBI:58189"/>
        <dbReference type="EC" id="3.6.5.2"/>
    </reaction>
</comment>
<feature type="non-terminal residue" evidence="5">
    <location>
        <position position="1"/>
    </location>
</feature>
<dbReference type="AlphaFoldDB" id="A0A8S3YJ06"/>
<dbReference type="Pfam" id="PF00071">
    <property type="entry name" value="Ras"/>
    <property type="match status" value="1"/>
</dbReference>
<dbReference type="EC" id="3.6.5.2" evidence="2"/>
<dbReference type="EMBL" id="CAJHNH020000106">
    <property type="protein sequence ID" value="CAG5115342.1"/>
    <property type="molecule type" value="Genomic_DNA"/>
</dbReference>
<sequence>WIPTQIEMINCKLILRFLTTTYTLILPHKRTYKHHMIIDEEQTLMEILDTARQTHQEETTQHEGNFRWADGYILVYAINDRQSFLAVGELKQQLDTIKKTSIQCLLVGNKADLLHERRVATEEGEALAQELCCGFFETSARDGGQEISEIFYELHRDIRRRKMMESKGRRRSSAQQVKHVFNRMLNRIGSTS</sequence>
<dbReference type="PROSITE" id="PS51419">
    <property type="entry name" value="RAB"/>
    <property type="match status" value="1"/>
</dbReference>